<keyword evidence="2" id="KW-0596">Phosphopantetheine</keyword>
<evidence type="ECO:0000256" key="1">
    <source>
        <dbReference type="ARBA" id="ARBA00001957"/>
    </source>
</evidence>
<feature type="region of interest" description="Disordered" evidence="4">
    <location>
        <begin position="2022"/>
        <end position="2055"/>
    </location>
</feature>
<accession>A0A328PDN4</accession>
<dbReference type="PROSITE" id="PS00455">
    <property type="entry name" value="AMP_BINDING"/>
    <property type="match status" value="2"/>
</dbReference>
<dbReference type="SUPFAM" id="SSF52777">
    <property type="entry name" value="CoA-dependent acyltransferases"/>
    <property type="match status" value="4"/>
</dbReference>
<dbReference type="GO" id="GO:0044550">
    <property type="term" value="P:secondary metabolite biosynthetic process"/>
    <property type="evidence" value="ECO:0007669"/>
    <property type="project" value="UniProtKB-ARBA"/>
</dbReference>
<dbReference type="Proteomes" id="UP000248926">
    <property type="component" value="Unassembled WGS sequence"/>
</dbReference>
<dbReference type="CDD" id="cd19531">
    <property type="entry name" value="LCL_NRPS-like"/>
    <property type="match status" value="2"/>
</dbReference>
<dbReference type="Gene3D" id="3.30.300.30">
    <property type="match status" value="2"/>
</dbReference>
<dbReference type="PANTHER" id="PTHR45527:SF1">
    <property type="entry name" value="FATTY ACID SYNTHASE"/>
    <property type="match status" value="1"/>
</dbReference>
<dbReference type="InterPro" id="IPR036736">
    <property type="entry name" value="ACP-like_sf"/>
</dbReference>
<dbReference type="Pfam" id="PF00550">
    <property type="entry name" value="PP-binding"/>
    <property type="match status" value="2"/>
</dbReference>
<dbReference type="FunFam" id="3.40.50.980:FF:000001">
    <property type="entry name" value="Non-ribosomal peptide synthetase"/>
    <property type="match status" value="2"/>
</dbReference>
<dbReference type="GO" id="GO:0031177">
    <property type="term" value="F:phosphopantetheine binding"/>
    <property type="evidence" value="ECO:0007669"/>
    <property type="project" value="InterPro"/>
</dbReference>
<evidence type="ECO:0000256" key="4">
    <source>
        <dbReference type="SAM" id="MobiDB-lite"/>
    </source>
</evidence>
<dbReference type="FunFam" id="3.40.50.12780:FF:000012">
    <property type="entry name" value="Non-ribosomal peptide synthetase"/>
    <property type="match status" value="2"/>
</dbReference>
<dbReference type="Pfam" id="PF00668">
    <property type="entry name" value="Condensation"/>
    <property type="match status" value="2"/>
</dbReference>
<dbReference type="Pfam" id="PF00501">
    <property type="entry name" value="AMP-binding"/>
    <property type="match status" value="2"/>
</dbReference>
<dbReference type="EMBL" id="NFZS01000001">
    <property type="protein sequence ID" value="RAO77934.1"/>
    <property type="molecule type" value="Genomic_DNA"/>
</dbReference>
<dbReference type="SUPFAM" id="SSF56801">
    <property type="entry name" value="Acetyl-CoA synthetase-like"/>
    <property type="match status" value="2"/>
</dbReference>
<dbReference type="InterPro" id="IPR023213">
    <property type="entry name" value="CAT-like_dom_sf"/>
</dbReference>
<dbReference type="Gene3D" id="1.10.1200.10">
    <property type="entry name" value="ACP-like"/>
    <property type="match status" value="2"/>
</dbReference>
<evidence type="ECO:0000256" key="2">
    <source>
        <dbReference type="ARBA" id="ARBA00022450"/>
    </source>
</evidence>
<dbReference type="GO" id="GO:0005737">
    <property type="term" value="C:cytoplasm"/>
    <property type="evidence" value="ECO:0007669"/>
    <property type="project" value="TreeGrafter"/>
</dbReference>
<dbReference type="InterPro" id="IPR020845">
    <property type="entry name" value="AMP-binding_CS"/>
</dbReference>
<dbReference type="PANTHER" id="PTHR45527">
    <property type="entry name" value="NONRIBOSOMAL PEPTIDE SYNTHETASE"/>
    <property type="match status" value="1"/>
</dbReference>
<dbReference type="InterPro" id="IPR006162">
    <property type="entry name" value="Ppantetheine_attach_site"/>
</dbReference>
<dbReference type="NCBIfam" id="NF003417">
    <property type="entry name" value="PRK04813.1"/>
    <property type="match status" value="2"/>
</dbReference>
<dbReference type="FunFam" id="1.10.1200.10:FF:000016">
    <property type="entry name" value="Non-ribosomal peptide synthase"/>
    <property type="match status" value="1"/>
</dbReference>
<dbReference type="GO" id="GO:0003824">
    <property type="term" value="F:catalytic activity"/>
    <property type="evidence" value="ECO:0007669"/>
    <property type="project" value="InterPro"/>
</dbReference>
<dbReference type="InterPro" id="IPR001242">
    <property type="entry name" value="Condensation_dom"/>
</dbReference>
<protein>
    <recommendedName>
        <fullName evidence="5">Carrier domain-containing protein</fullName>
    </recommendedName>
</protein>
<dbReference type="PROSITE" id="PS00012">
    <property type="entry name" value="PHOSPHOPANTETHEINE"/>
    <property type="match status" value="2"/>
</dbReference>
<dbReference type="CDD" id="cd12116">
    <property type="entry name" value="A_NRPS_Ta1_like"/>
    <property type="match status" value="2"/>
</dbReference>
<dbReference type="InterPro" id="IPR010071">
    <property type="entry name" value="AA_adenyl_dom"/>
</dbReference>
<sequence length="2150" mass="233684">MNPNEPAGAASEAVAVDYDPFAGATLERVVPATAPQREVWLASTLEPKASLAYNESATLRLHGDLNAAAMQAALQQLVDRHEALRATFGKDGSELCIAAQQSLECPLRDLSWLGPDEQEAEVAATLMRVVSEPFDLEAGPLVRTELLRLSGDEHLLVFTAHHIVCDGWSFGVIVRELAALYGRQLGLGGELAPVDAFGDYALAEAAHAQSQQGHDAEAYWLKRFADAAPSLDLPTDRPRPRRRTFASQREDLLLDAALVAAVKRTGAQRGASLYATLLATFGLLLQRLSGQDDVVIGIPSAGQAAGGHHGLVGHCVNVLPLRVSIDTTAPFATSLAKVRGDLLDAFDHQQYTIGSLLARLALPRDPGRLPLASVLFNLDQALDERTLSFPGLSFEFAGVPRAFENFELFVNAVQLPHGLRLECQYNSDLFEAATVRAWLDAYATLLRNAADTPDAAGGALGLVSDAAHAALHALQPLRTSYRAEQLAHEYFEAQVDRAPSRMALAGVPSWSYVQLEARANRIAHVLRARGIGQGSLVGLSLARSPDMLASLLAVLKCGAGYVPLDPGFPAERLAFMAQDAALAALIVDDEAAAVFDFPAAQVLSLQRDAASIDAASDTRLPRDERSATPESVAYVIYTSGSTGKPKGVRVPHRATSNFISSMQREPGIVEDDRLVAVTTLSFDIAFLELMLPLSVGAAIVLATHDDVRDGAALCRLVEQRDATIMQATPAGWRVLLESGWTGRTGFKAIAGGEPLPLDLAESLLACCGELWNAYGPTETTVWSTLWRVRDPRAGITIGRPIANTTVHILDEHGAPCPLGMPGEIHIGGDGVTLGYLNRPELTAERFLADPFTGETQARLYRTGDRGRWLANGELEHRGRLDFQVKIRGYRIELGEIETVLADLPEVARAVVVAREDRPGDVRLVAYLVAADDADLEHVDLCPLLRQHLPDYMVPQHFVAMDAIPLLPNGKIDRKALPAPSQPVATARRERRAPQTETEQRVAAAMEAVLALPDLDVRDNFFALGGHSLLAAQLTARLNREFGIALSFRTLFDAPTVEGLAEAIDSERGLDTLVMTDEIPRLANREQAPLSSMQQRLWYMEQLHPGRVVYNTPSAHRLRGPMNITAFQQALRDVVQRQPVLRTSIEAGEVAGLQRIHADIALALPVEDLSSLPADARLPALMRELEADIARPFDLSCPPLFRARLFRLDDQDHVLYFMAHHIIWDGWSFDLLYEDLSRAYVARCAGQTSSALAPLPVEYTDFSAWHRDRMRSDTVQQQLAHWMKTLDGALEPLELPADRPRPARMSGAGATEWVRIPAERAAAVHALAQRAEATPFMVLLAAYYVLLHRLSGQRDLIVGTPVRGRDRVETESIMGLFVNALPLRVSVDPEAPFLDVVKQVRQVVLDAFAHPDVPFEQLVFSLGVARDESRPPIYQAMFSFQDARRRILSWGDLAHEHLPVFQRGAADDIGLWFLEQEQGLLGGITYNTDILDASTAARFRDCYETLLASALAEPATTVSRLDMLPASQREALQRWNETRLDVPACPLHTLIENQCDRAPTRTAIRCGNNVLDYRQLDARANRIAHALRARGVAHGALVGVSLTRGTDMVATLLAVLKAGAGYVPLDPEFPPDRLAYMAEDANLAVLVAESATAGRFSESTCPKLLLDECSAELEAAPASRLAADPALTGDSTAYVIYTSGSTGRPKGVAIPHRAVANFLAGMAVRPGLAIDDRLLAVTTLSFDIAVLELFGPLSVGAQVILATRDESVDGDSLNQLLATHAATIMQATPVTWRMLLQTPWQPPMGFRALCGGEPLSADLAALLMARGCEVWNMYGPTETTVWSTCWRVEHPGRGISIGTPIANTSVWIVDEQGQPCPIGVPGEIWIGGEGVALGYLHREDLTAERFPVDPFSRQPGARIYRTGDRGRWLGNGTLEHLGRLDFQVKLRGFRIEPGEIEAIARTEPSITDCVVVVREIAPNDERLVLYAVCSEDEATAWPALRALLASRLPAYMQPQHYVQLAALPRTPNGKTDRKALPAPSLNAMPQADGAEPGVSASDDARERYLGAVWCELVGADDVRASDNFFDIGGHSLLAIEMVTRVRRETGIKLNLLDVATSPLASLAAALPEGDLTEPGRTASLGGRLRQLFGRR</sequence>
<proteinExistence type="predicted"/>
<dbReference type="Gene3D" id="3.30.559.10">
    <property type="entry name" value="Chloramphenicol acetyltransferase-like domain"/>
    <property type="match status" value="2"/>
</dbReference>
<feature type="domain" description="Carrier" evidence="5">
    <location>
        <begin position="2055"/>
        <end position="2132"/>
    </location>
</feature>
<keyword evidence="7" id="KW-1185">Reference proteome</keyword>
<keyword evidence="3" id="KW-0597">Phosphoprotein</keyword>
<evidence type="ECO:0000313" key="6">
    <source>
        <dbReference type="EMBL" id="RAO77934.1"/>
    </source>
</evidence>
<dbReference type="Pfam" id="PF13193">
    <property type="entry name" value="AMP-binding_C"/>
    <property type="match status" value="2"/>
</dbReference>
<dbReference type="InterPro" id="IPR025110">
    <property type="entry name" value="AMP-bd_C"/>
</dbReference>
<comment type="cofactor">
    <cofactor evidence="1">
        <name>pantetheine 4'-phosphate</name>
        <dbReference type="ChEBI" id="CHEBI:47942"/>
    </cofactor>
</comment>
<organism evidence="6 7">
    <name type="scientific">Dyella jiangningensis</name>
    <dbReference type="NCBI Taxonomy" id="1379159"/>
    <lineage>
        <taxon>Bacteria</taxon>
        <taxon>Pseudomonadati</taxon>
        <taxon>Pseudomonadota</taxon>
        <taxon>Gammaproteobacteria</taxon>
        <taxon>Lysobacterales</taxon>
        <taxon>Rhodanobacteraceae</taxon>
        <taxon>Dyella</taxon>
    </lineage>
</organism>
<dbReference type="InterPro" id="IPR045851">
    <property type="entry name" value="AMP-bd_C_sf"/>
</dbReference>
<dbReference type="FunFam" id="3.30.300.30:FF:000010">
    <property type="entry name" value="Enterobactin synthetase component F"/>
    <property type="match status" value="1"/>
</dbReference>
<name>A0A328PDN4_9GAMM</name>
<dbReference type="GO" id="GO:0043041">
    <property type="term" value="P:amino acid activation for nonribosomal peptide biosynthetic process"/>
    <property type="evidence" value="ECO:0007669"/>
    <property type="project" value="TreeGrafter"/>
</dbReference>
<dbReference type="GO" id="GO:0072330">
    <property type="term" value="P:monocarboxylic acid biosynthetic process"/>
    <property type="evidence" value="ECO:0007669"/>
    <property type="project" value="UniProtKB-ARBA"/>
</dbReference>
<evidence type="ECO:0000313" key="7">
    <source>
        <dbReference type="Proteomes" id="UP000248926"/>
    </source>
</evidence>
<feature type="domain" description="Carrier" evidence="5">
    <location>
        <begin position="992"/>
        <end position="1067"/>
    </location>
</feature>
<dbReference type="SMART" id="SM00823">
    <property type="entry name" value="PKS_PP"/>
    <property type="match status" value="2"/>
</dbReference>
<dbReference type="InterPro" id="IPR000873">
    <property type="entry name" value="AMP-dep_synth/lig_dom"/>
</dbReference>
<dbReference type="OrthoDB" id="9030879at2"/>
<dbReference type="PROSITE" id="PS50075">
    <property type="entry name" value="CARRIER"/>
    <property type="match status" value="2"/>
</dbReference>
<evidence type="ECO:0000256" key="3">
    <source>
        <dbReference type="ARBA" id="ARBA00022553"/>
    </source>
</evidence>
<dbReference type="Gene3D" id="2.30.38.10">
    <property type="entry name" value="Luciferase, Domain 3"/>
    <property type="match status" value="2"/>
</dbReference>
<dbReference type="RefSeq" id="WP_111982361.1">
    <property type="nucleotide sequence ID" value="NZ_NFZS01000001.1"/>
</dbReference>
<dbReference type="Gene3D" id="3.40.50.980">
    <property type="match status" value="4"/>
</dbReference>
<dbReference type="Gene3D" id="3.30.559.30">
    <property type="entry name" value="Nonribosomal peptide synthetase, condensation domain"/>
    <property type="match status" value="2"/>
</dbReference>
<dbReference type="InterPro" id="IPR020806">
    <property type="entry name" value="PKS_PP-bd"/>
</dbReference>
<evidence type="ECO:0000259" key="5">
    <source>
        <dbReference type="PROSITE" id="PS50075"/>
    </source>
</evidence>
<dbReference type="InterPro" id="IPR009081">
    <property type="entry name" value="PP-bd_ACP"/>
</dbReference>
<gene>
    <name evidence="6" type="ORF">CA260_08890</name>
</gene>
<dbReference type="NCBIfam" id="TIGR01733">
    <property type="entry name" value="AA-adenyl-dom"/>
    <property type="match status" value="2"/>
</dbReference>
<dbReference type="SUPFAM" id="SSF47336">
    <property type="entry name" value="ACP-like"/>
    <property type="match status" value="2"/>
</dbReference>
<comment type="caution">
    <text evidence="6">The sequence shown here is derived from an EMBL/GenBank/DDBJ whole genome shotgun (WGS) entry which is preliminary data.</text>
</comment>
<reference evidence="6 7" key="1">
    <citation type="journal article" date="2018" name="Genet. Mol. Biol.">
        <title>The genome sequence of Dyella jiangningensis FCAV SCS01 from a lignocellulose-decomposing microbial consortium metagenome reveals potential for biotechnological applications.</title>
        <authorList>
            <person name="Desiderato J.G."/>
            <person name="Alvarenga D.O."/>
            <person name="Constancio M.T.L."/>
            <person name="Alves L.M.C."/>
            <person name="Varani A.M."/>
        </authorList>
    </citation>
    <scope>NUCLEOTIDE SEQUENCE [LARGE SCALE GENOMIC DNA]</scope>
    <source>
        <strain evidence="6 7">FCAV SCS01</strain>
    </source>
</reference>
<feature type="region of interest" description="Disordered" evidence="4">
    <location>
        <begin position="974"/>
        <end position="997"/>
    </location>
</feature>